<dbReference type="EMBL" id="KN880671">
    <property type="protein sequence ID" value="KIY63817.1"/>
    <property type="molecule type" value="Genomic_DNA"/>
</dbReference>
<evidence type="ECO:0000313" key="1">
    <source>
        <dbReference type="EMBL" id="KIY63817.1"/>
    </source>
</evidence>
<dbReference type="Proteomes" id="UP000054007">
    <property type="component" value="Unassembled WGS sequence"/>
</dbReference>
<name>A0A0D7B027_9AGAR</name>
<protein>
    <submittedName>
        <fullName evidence="1">Uncharacterized protein</fullName>
    </submittedName>
</protein>
<gene>
    <name evidence="1" type="ORF">CYLTODRAFT_124492</name>
</gene>
<organism evidence="1 2">
    <name type="scientific">Cylindrobasidium torrendii FP15055 ss-10</name>
    <dbReference type="NCBI Taxonomy" id="1314674"/>
    <lineage>
        <taxon>Eukaryota</taxon>
        <taxon>Fungi</taxon>
        <taxon>Dikarya</taxon>
        <taxon>Basidiomycota</taxon>
        <taxon>Agaricomycotina</taxon>
        <taxon>Agaricomycetes</taxon>
        <taxon>Agaricomycetidae</taxon>
        <taxon>Agaricales</taxon>
        <taxon>Marasmiineae</taxon>
        <taxon>Physalacriaceae</taxon>
        <taxon>Cylindrobasidium</taxon>
    </lineage>
</organism>
<keyword evidence="2" id="KW-1185">Reference proteome</keyword>
<dbReference type="AlphaFoldDB" id="A0A0D7B027"/>
<reference evidence="1 2" key="1">
    <citation type="journal article" date="2015" name="Fungal Genet. Biol.">
        <title>Evolution of novel wood decay mechanisms in Agaricales revealed by the genome sequences of Fistulina hepatica and Cylindrobasidium torrendii.</title>
        <authorList>
            <person name="Floudas D."/>
            <person name="Held B.W."/>
            <person name="Riley R."/>
            <person name="Nagy L.G."/>
            <person name="Koehler G."/>
            <person name="Ransdell A.S."/>
            <person name="Younus H."/>
            <person name="Chow J."/>
            <person name="Chiniquy J."/>
            <person name="Lipzen A."/>
            <person name="Tritt A."/>
            <person name="Sun H."/>
            <person name="Haridas S."/>
            <person name="LaButti K."/>
            <person name="Ohm R.A."/>
            <person name="Kues U."/>
            <person name="Blanchette R.A."/>
            <person name="Grigoriev I.V."/>
            <person name="Minto R.E."/>
            <person name="Hibbett D.S."/>
        </authorList>
    </citation>
    <scope>NUCLEOTIDE SEQUENCE [LARGE SCALE GENOMIC DNA]</scope>
    <source>
        <strain evidence="1 2">FP15055 ss-10</strain>
    </source>
</reference>
<proteinExistence type="predicted"/>
<accession>A0A0D7B027</accession>
<sequence>MTRCAQRILRIFELTELEEWSLECRTTPPQVTRLEYNQPWSMLSNSNPYSDLSGQNACLSRPCASGKDTNTTRFTTRREITRYLLLWWRLMVIRHFPGSQHHIFVKLTSTSCCKWTIKNTTIQLTIRPTIPPQADSLVVSSPGAHHSKFHTISLLECH</sequence>
<evidence type="ECO:0000313" key="2">
    <source>
        <dbReference type="Proteomes" id="UP000054007"/>
    </source>
</evidence>